<accession>A0ABX2TIC9</accession>
<evidence type="ECO:0000313" key="1">
    <source>
        <dbReference type="EMBL" id="NYZ24107.1"/>
    </source>
</evidence>
<protein>
    <submittedName>
        <fullName evidence="1">ABC transporter substrate-binding protein</fullName>
    </submittedName>
</protein>
<dbReference type="PANTHER" id="PTHR30024:SF2">
    <property type="entry name" value="ABC TRANSPORTER SUBSTRATE-BINDING PROTEIN"/>
    <property type="match status" value="1"/>
</dbReference>
<reference evidence="1 2" key="1">
    <citation type="submission" date="2020-05" db="EMBL/GenBank/DDBJ databases">
        <title>Azospirillum oleiclasticum sp. nov, a nitrogen-fixing and heavy crude oil-emulsifying bacterium isolated from the crude oil of Yumen Oilfield.</title>
        <authorList>
            <person name="Wu D."/>
            <person name="Cai M."/>
            <person name="Zhang X."/>
        </authorList>
    </citation>
    <scope>NUCLEOTIDE SEQUENCE [LARGE SCALE GENOMIC DNA]</scope>
    <source>
        <strain evidence="1 2">ROY-1-1-2</strain>
    </source>
</reference>
<dbReference type="SUPFAM" id="SSF53850">
    <property type="entry name" value="Periplasmic binding protein-like II"/>
    <property type="match status" value="1"/>
</dbReference>
<dbReference type="PANTHER" id="PTHR30024">
    <property type="entry name" value="ALIPHATIC SULFONATES-BINDING PROTEIN-RELATED"/>
    <property type="match status" value="1"/>
</dbReference>
<sequence>MSFHPRRASRIGLSILIGLSVLAAALIVPSGQGARAEAREIRIAQQFGIGYLPLHVMKNRKLLEQHLQRAGLPQVEVKWSGLGSGVAMNDALLSRSLDIASGGVTVFLTVWDRTRRSFGVRGVAILNALPMYLVTANPNIRTLTDFSDKDRIAVTAVKISTMAVTLQMAAEQTLGPGKHATYDGLTVSMRHPDAMAALMSGRSEINAYFGTPPFQYQLLQQPGMRKILSSYDVLGGPATFNMLWTRGDFHKENPKIYGAFLAALREAQAFINADPDEATRIYLVEDNAKLDPAFVRAIITDPDSRFTTTPLNSMKYAEFLHKIGTIRTKPDSWKDLFFPELHDEPGS</sequence>
<organism evidence="1 2">
    <name type="scientific">Azospirillum oleiclasticum</name>
    <dbReference type="NCBI Taxonomy" id="2735135"/>
    <lineage>
        <taxon>Bacteria</taxon>
        <taxon>Pseudomonadati</taxon>
        <taxon>Pseudomonadota</taxon>
        <taxon>Alphaproteobacteria</taxon>
        <taxon>Rhodospirillales</taxon>
        <taxon>Azospirillaceae</taxon>
        <taxon>Azospirillum</taxon>
    </lineage>
</organism>
<evidence type="ECO:0000313" key="2">
    <source>
        <dbReference type="Proteomes" id="UP000584642"/>
    </source>
</evidence>
<comment type="caution">
    <text evidence="1">The sequence shown here is derived from an EMBL/GenBank/DDBJ whole genome shotgun (WGS) entry which is preliminary data.</text>
</comment>
<keyword evidence="2" id="KW-1185">Reference proteome</keyword>
<dbReference type="Proteomes" id="UP000584642">
    <property type="component" value="Unassembled WGS sequence"/>
</dbReference>
<dbReference type="Gene3D" id="3.40.190.10">
    <property type="entry name" value="Periplasmic binding protein-like II"/>
    <property type="match status" value="2"/>
</dbReference>
<dbReference type="RefSeq" id="WP_180285882.1">
    <property type="nucleotide sequence ID" value="NZ_JABFDB010000035.1"/>
</dbReference>
<dbReference type="EMBL" id="JABFDB010000035">
    <property type="protein sequence ID" value="NYZ24107.1"/>
    <property type="molecule type" value="Genomic_DNA"/>
</dbReference>
<proteinExistence type="predicted"/>
<dbReference type="Pfam" id="PF13379">
    <property type="entry name" value="NMT1_2"/>
    <property type="match status" value="1"/>
</dbReference>
<name>A0ABX2TIC9_9PROT</name>
<gene>
    <name evidence="1" type="ORF">HND93_30760</name>
</gene>